<evidence type="ECO:0000313" key="8">
    <source>
        <dbReference type="Proteomes" id="UP000627781"/>
    </source>
</evidence>
<evidence type="ECO:0000259" key="6">
    <source>
        <dbReference type="PROSITE" id="PS50109"/>
    </source>
</evidence>
<gene>
    <name evidence="7" type="ORF">H9661_05760</name>
</gene>
<keyword evidence="3" id="KW-0597">Phosphoprotein</keyword>
<dbReference type="Gene3D" id="1.10.287.130">
    <property type="match status" value="1"/>
</dbReference>
<protein>
    <recommendedName>
        <fullName evidence="2">histidine kinase</fullName>
        <ecNumber evidence="2">2.7.13.3</ecNumber>
    </recommendedName>
</protein>
<dbReference type="SMART" id="SM00387">
    <property type="entry name" value="HATPase_c"/>
    <property type="match status" value="1"/>
</dbReference>
<dbReference type="EC" id="2.7.13.3" evidence="2"/>
<dbReference type="CDD" id="cd00082">
    <property type="entry name" value="HisKA"/>
    <property type="match status" value="1"/>
</dbReference>
<dbReference type="SUPFAM" id="SSF55874">
    <property type="entry name" value="ATPase domain of HSP90 chaperone/DNA topoisomerase II/histidine kinase"/>
    <property type="match status" value="1"/>
</dbReference>
<dbReference type="SUPFAM" id="SSF47384">
    <property type="entry name" value="Homodimeric domain of signal transducing histidine kinase"/>
    <property type="match status" value="1"/>
</dbReference>
<reference evidence="7 8" key="1">
    <citation type="submission" date="2020-08" db="EMBL/GenBank/DDBJ databases">
        <title>A Genomic Blueprint of the Chicken Gut Microbiome.</title>
        <authorList>
            <person name="Gilroy R."/>
            <person name="Ravi A."/>
            <person name="Getino M."/>
            <person name="Pursley I."/>
            <person name="Horton D.L."/>
            <person name="Alikhan N.-F."/>
            <person name="Baker D."/>
            <person name="Gharbi K."/>
            <person name="Hall N."/>
            <person name="Watson M."/>
            <person name="Adriaenssens E.M."/>
            <person name="Foster-Nyarko E."/>
            <person name="Jarju S."/>
            <person name="Secka A."/>
            <person name="Antonio M."/>
            <person name="Oren A."/>
            <person name="Chaudhuri R."/>
            <person name="La Ragione R.M."/>
            <person name="Hildebrand F."/>
            <person name="Pallen M.J."/>
        </authorList>
    </citation>
    <scope>NUCLEOTIDE SEQUENCE [LARGE SCALE GENOMIC DNA]</scope>
    <source>
        <strain evidence="7 8">Sa3CVN1</strain>
    </source>
</reference>
<sequence length="289" mass="33275">MELNNRLEKSNFESMSKFELVQLLNELREAKDLQDKFLLNISHDLRNPINVILSVLQCLKYDDNNDKKLVDKRKEYRDIIRRNSLKIVKLIDNIIDSSKLEKNYYNLKRSNIEIISMLENTVTSVEKYAEEKGIRIIFDTNVEEFICAVDPEAIDRIVMNLLSNAIKFSPSESQILVSVFIDEKEISISVQDEGEGISEEDQKVIFNRFVQATKRKNNEHSGSGIGLDLVNYLSVAHGGKVSLYSKEGEGSRFDVKLPILLLEDEEINYELGGRSKVEQLEVEFSDIYL</sequence>
<evidence type="ECO:0000256" key="1">
    <source>
        <dbReference type="ARBA" id="ARBA00000085"/>
    </source>
</evidence>
<dbReference type="GO" id="GO:0016301">
    <property type="term" value="F:kinase activity"/>
    <property type="evidence" value="ECO:0007669"/>
    <property type="project" value="UniProtKB-KW"/>
</dbReference>
<dbReference type="PANTHER" id="PTHR43547">
    <property type="entry name" value="TWO-COMPONENT HISTIDINE KINASE"/>
    <property type="match status" value="1"/>
</dbReference>
<keyword evidence="4 7" id="KW-0808">Transferase</keyword>
<accession>A0ABR8PRQ8</accession>
<proteinExistence type="predicted"/>
<organism evidence="7 8">
    <name type="scientific">Clostridium cibarium</name>
    <dbReference type="NCBI Taxonomy" id="2762247"/>
    <lineage>
        <taxon>Bacteria</taxon>
        <taxon>Bacillati</taxon>
        <taxon>Bacillota</taxon>
        <taxon>Clostridia</taxon>
        <taxon>Eubacteriales</taxon>
        <taxon>Clostridiaceae</taxon>
        <taxon>Clostridium</taxon>
    </lineage>
</organism>
<dbReference type="InterPro" id="IPR036097">
    <property type="entry name" value="HisK_dim/P_sf"/>
</dbReference>
<dbReference type="RefSeq" id="WP_143317796.1">
    <property type="nucleotide sequence ID" value="NZ_JACSRA010000007.1"/>
</dbReference>
<dbReference type="Proteomes" id="UP000627781">
    <property type="component" value="Unassembled WGS sequence"/>
</dbReference>
<dbReference type="SMART" id="SM00388">
    <property type="entry name" value="HisKA"/>
    <property type="match status" value="1"/>
</dbReference>
<evidence type="ECO:0000256" key="4">
    <source>
        <dbReference type="ARBA" id="ARBA00022777"/>
    </source>
</evidence>
<dbReference type="Pfam" id="PF00512">
    <property type="entry name" value="HisKA"/>
    <property type="match status" value="1"/>
</dbReference>
<dbReference type="EMBL" id="JACSRA010000007">
    <property type="protein sequence ID" value="MBD7910858.1"/>
    <property type="molecule type" value="Genomic_DNA"/>
</dbReference>
<dbReference type="InterPro" id="IPR003594">
    <property type="entry name" value="HATPase_dom"/>
</dbReference>
<keyword evidence="4 7" id="KW-0418">Kinase</keyword>
<dbReference type="InterPro" id="IPR004358">
    <property type="entry name" value="Sig_transdc_His_kin-like_C"/>
</dbReference>
<name>A0ABR8PRQ8_9CLOT</name>
<dbReference type="InterPro" id="IPR036890">
    <property type="entry name" value="HATPase_C_sf"/>
</dbReference>
<evidence type="ECO:0000256" key="5">
    <source>
        <dbReference type="ARBA" id="ARBA00023012"/>
    </source>
</evidence>
<feature type="domain" description="Histidine kinase" evidence="6">
    <location>
        <begin position="40"/>
        <end position="261"/>
    </location>
</feature>
<dbReference type="InterPro" id="IPR003661">
    <property type="entry name" value="HisK_dim/P_dom"/>
</dbReference>
<evidence type="ECO:0000256" key="3">
    <source>
        <dbReference type="ARBA" id="ARBA00022553"/>
    </source>
</evidence>
<dbReference type="PRINTS" id="PR00344">
    <property type="entry name" value="BCTRLSENSOR"/>
</dbReference>
<dbReference type="Pfam" id="PF02518">
    <property type="entry name" value="HATPase_c"/>
    <property type="match status" value="1"/>
</dbReference>
<dbReference type="PROSITE" id="PS50109">
    <property type="entry name" value="HIS_KIN"/>
    <property type="match status" value="1"/>
</dbReference>
<keyword evidence="8" id="KW-1185">Reference proteome</keyword>
<comment type="caution">
    <text evidence="7">The sequence shown here is derived from an EMBL/GenBank/DDBJ whole genome shotgun (WGS) entry which is preliminary data.</text>
</comment>
<evidence type="ECO:0000256" key="2">
    <source>
        <dbReference type="ARBA" id="ARBA00012438"/>
    </source>
</evidence>
<dbReference type="PANTHER" id="PTHR43547:SF2">
    <property type="entry name" value="HYBRID SIGNAL TRANSDUCTION HISTIDINE KINASE C"/>
    <property type="match status" value="1"/>
</dbReference>
<comment type="catalytic activity">
    <reaction evidence="1">
        <text>ATP + protein L-histidine = ADP + protein N-phospho-L-histidine.</text>
        <dbReference type="EC" id="2.7.13.3"/>
    </reaction>
</comment>
<dbReference type="InterPro" id="IPR005467">
    <property type="entry name" value="His_kinase_dom"/>
</dbReference>
<keyword evidence="5" id="KW-0902">Two-component regulatory system</keyword>
<dbReference type="Gene3D" id="3.30.565.10">
    <property type="entry name" value="Histidine kinase-like ATPase, C-terminal domain"/>
    <property type="match status" value="1"/>
</dbReference>
<evidence type="ECO:0000313" key="7">
    <source>
        <dbReference type="EMBL" id="MBD7910858.1"/>
    </source>
</evidence>